<dbReference type="InterPro" id="IPR051487">
    <property type="entry name" value="Ser/Thr_Proteases_Immune/Dev"/>
</dbReference>
<dbReference type="InterPro" id="IPR043504">
    <property type="entry name" value="Peptidase_S1_PA_chymotrypsin"/>
</dbReference>
<dbReference type="PANTHER" id="PTHR24256">
    <property type="entry name" value="TRYPTASE-RELATED"/>
    <property type="match status" value="1"/>
</dbReference>
<organism evidence="5 6">
    <name type="scientific">Pristionchus pacificus</name>
    <name type="common">Parasitic nematode worm</name>
    <dbReference type="NCBI Taxonomy" id="54126"/>
    <lineage>
        <taxon>Eukaryota</taxon>
        <taxon>Metazoa</taxon>
        <taxon>Ecdysozoa</taxon>
        <taxon>Nematoda</taxon>
        <taxon>Chromadorea</taxon>
        <taxon>Rhabditida</taxon>
        <taxon>Rhabditina</taxon>
        <taxon>Diplogasteromorpha</taxon>
        <taxon>Diplogasteroidea</taxon>
        <taxon>Neodiplogasteridae</taxon>
        <taxon>Pristionchus</taxon>
    </lineage>
</organism>
<dbReference type="Proteomes" id="UP000005239">
    <property type="component" value="Unassembled WGS sequence"/>
</dbReference>
<protein>
    <submittedName>
        <fullName evidence="5">Trypsin</fullName>
    </submittedName>
</protein>
<dbReference type="CDD" id="cd00190">
    <property type="entry name" value="Tryp_SPc"/>
    <property type="match status" value="1"/>
</dbReference>
<feature type="signal peptide" evidence="4">
    <location>
        <begin position="1"/>
        <end position="15"/>
    </location>
</feature>
<evidence type="ECO:0000256" key="1">
    <source>
        <dbReference type="ARBA" id="ARBA00023157"/>
    </source>
</evidence>
<evidence type="ECO:0000313" key="5">
    <source>
        <dbReference type="EnsemblMetazoa" id="PPA02841.1"/>
    </source>
</evidence>
<dbReference type="Gene3D" id="2.40.10.10">
    <property type="entry name" value="Trypsin-like serine proteases"/>
    <property type="match status" value="1"/>
</dbReference>
<evidence type="ECO:0000313" key="6">
    <source>
        <dbReference type="Proteomes" id="UP000005239"/>
    </source>
</evidence>
<gene>
    <name evidence="5" type="primary">WBGene00092395</name>
</gene>
<dbReference type="PROSITE" id="PS50240">
    <property type="entry name" value="TRYPSIN_DOM"/>
    <property type="match status" value="1"/>
</dbReference>
<dbReference type="InterPro" id="IPR001254">
    <property type="entry name" value="Trypsin_dom"/>
</dbReference>
<accession>A0A8R1U3A7</accession>
<dbReference type="GO" id="GO:0008236">
    <property type="term" value="F:serine-type peptidase activity"/>
    <property type="evidence" value="ECO:0000318"/>
    <property type="project" value="GO_Central"/>
</dbReference>
<accession>A0A2A6B9E2</accession>
<proteinExistence type="inferred from homology"/>
<dbReference type="SUPFAM" id="SSF50494">
    <property type="entry name" value="Trypsin-like serine proteases"/>
    <property type="match status" value="1"/>
</dbReference>
<feature type="region of interest" description="Disordered" evidence="3">
    <location>
        <begin position="179"/>
        <end position="206"/>
    </location>
</feature>
<comment type="similarity">
    <text evidence="2">Belongs to the peptidase S1 family. CLIP subfamily.</text>
</comment>
<dbReference type="GO" id="GO:0006508">
    <property type="term" value="P:proteolysis"/>
    <property type="evidence" value="ECO:0007669"/>
    <property type="project" value="InterPro"/>
</dbReference>
<dbReference type="AlphaFoldDB" id="A0A2A6B9E2"/>
<dbReference type="InterPro" id="IPR009003">
    <property type="entry name" value="Peptidase_S1_PA"/>
</dbReference>
<dbReference type="PROSITE" id="PS00134">
    <property type="entry name" value="TRYPSIN_HIS"/>
    <property type="match status" value="1"/>
</dbReference>
<dbReference type="OrthoDB" id="6376138at2759"/>
<evidence type="ECO:0000256" key="4">
    <source>
        <dbReference type="SAM" id="SignalP"/>
    </source>
</evidence>
<feature type="chain" id="PRO_5043523152" evidence="4">
    <location>
        <begin position="16"/>
        <end position="300"/>
    </location>
</feature>
<keyword evidence="1" id="KW-1015">Disulfide bond</keyword>
<dbReference type="InterPro" id="IPR001314">
    <property type="entry name" value="Peptidase_S1A"/>
</dbReference>
<keyword evidence="6" id="KW-1185">Reference proteome</keyword>
<reference evidence="5" key="2">
    <citation type="submission" date="2022-06" db="UniProtKB">
        <authorList>
            <consortium name="EnsemblMetazoa"/>
        </authorList>
    </citation>
    <scope>IDENTIFICATION</scope>
    <source>
        <strain evidence="5">PS312</strain>
    </source>
</reference>
<dbReference type="GO" id="GO:0005886">
    <property type="term" value="C:plasma membrane"/>
    <property type="evidence" value="ECO:0000318"/>
    <property type="project" value="GO_Central"/>
</dbReference>
<dbReference type="SMART" id="SM00020">
    <property type="entry name" value="Tryp_SPc"/>
    <property type="match status" value="1"/>
</dbReference>
<dbReference type="PRINTS" id="PR00722">
    <property type="entry name" value="CHYMOTRYPSIN"/>
</dbReference>
<dbReference type="Pfam" id="PF00089">
    <property type="entry name" value="Trypsin"/>
    <property type="match status" value="1"/>
</dbReference>
<dbReference type="EnsemblMetazoa" id="PPA02841.1">
    <property type="protein sequence ID" value="PPA02841.1"/>
    <property type="gene ID" value="WBGene00092395"/>
</dbReference>
<sequence>MKAVILLSCVSLALASISCGINHPNKANVTVGRHKRRILHGDNAPVGKWPWQVLIKLDFSYEGDMPLENRGYWCGGTVISDRWILTAAHCVSGENPGHLSIVGGYSGNSSELENAFSTESIENIVHPSYRSDENSTVYDIALIKLKTSIVFDDTISPICLPSPGQKWLTKAPQIETVTESTVSEVEGDTSNEMETTVPDNEPKNEAVDPLDKLICAGSSKGRVLEGDSGGPIMMMATDGSWFQIGITSYGPTTNTDEPDKFTDVRKYCGWIEEKTEGEAKCEKNEVIVEEIKPYSFFHLQ</sequence>
<keyword evidence="4" id="KW-0732">Signal</keyword>
<dbReference type="FunFam" id="2.40.10.10:FF:000068">
    <property type="entry name" value="transmembrane protease serine 2"/>
    <property type="match status" value="1"/>
</dbReference>
<evidence type="ECO:0000256" key="3">
    <source>
        <dbReference type="SAM" id="MobiDB-lite"/>
    </source>
</evidence>
<dbReference type="InterPro" id="IPR018114">
    <property type="entry name" value="TRYPSIN_HIS"/>
</dbReference>
<dbReference type="PROSITE" id="PS51257">
    <property type="entry name" value="PROKAR_LIPOPROTEIN"/>
    <property type="match status" value="1"/>
</dbReference>
<dbReference type="GO" id="GO:0004252">
    <property type="term" value="F:serine-type endopeptidase activity"/>
    <property type="evidence" value="ECO:0007669"/>
    <property type="project" value="InterPro"/>
</dbReference>
<evidence type="ECO:0000256" key="2">
    <source>
        <dbReference type="ARBA" id="ARBA00024195"/>
    </source>
</evidence>
<name>A0A2A6B9E2_PRIPA</name>
<reference evidence="6" key="1">
    <citation type="journal article" date="2008" name="Nat. Genet.">
        <title>The Pristionchus pacificus genome provides a unique perspective on nematode lifestyle and parasitism.</title>
        <authorList>
            <person name="Dieterich C."/>
            <person name="Clifton S.W."/>
            <person name="Schuster L.N."/>
            <person name="Chinwalla A."/>
            <person name="Delehaunty K."/>
            <person name="Dinkelacker I."/>
            <person name="Fulton L."/>
            <person name="Fulton R."/>
            <person name="Godfrey J."/>
            <person name="Minx P."/>
            <person name="Mitreva M."/>
            <person name="Roeseler W."/>
            <person name="Tian H."/>
            <person name="Witte H."/>
            <person name="Yang S.P."/>
            <person name="Wilson R.K."/>
            <person name="Sommer R.J."/>
        </authorList>
    </citation>
    <scope>NUCLEOTIDE SEQUENCE [LARGE SCALE GENOMIC DNA]</scope>
    <source>
        <strain evidence="6">PS312</strain>
    </source>
</reference>